<dbReference type="KEGG" id="dla:I6G47_03550"/>
<dbReference type="EMBL" id="FNPE01000004">
    <property type="protein sequence ID" value="SDY38256.1"/>
    <property type="molecule type" value="Genomic_DNA"/>
</dbReference>
<dbReference type="GeneID" id="94691945"/>
<reference evidence="4 5" key="1">
    <citation type="submission" date="2016-10" db="EMBL/GenBank/DDBJ databases">
        <authorList>
            <person name="de Groot N.N."/>
        </authorList>
    </citation>
    <scope>NUCLEOTIDE SEQUENCE [LARGE SCALE GENOMIC DNA]</scope>
    <source>
        <strain evidence="4 5">LMG 24775</strain>
    </source>
</reference>
<dbReference type="Proteomes" id="UP000183417">
    <property type="component" value="Unassembled WGS sequence"/>
</dbReference>
<gene>
    <name evidence="3" type="ORF">I6G47_03550</name>
    <name evidence="4" type="ORF">SAMN05421547_104223</name>
</gene>
<dbReference type="EMBL" id="CP065748">
    <property type="protein sequence ID" value="QPS82175.1"/>
    <property type="molecule type" value="Genomic_DNA"/>
</dbReference>
<organism evidence="4 5">
    <name type="scientific">Delftia lacustris</name>
    <dbReference type="NCBI Taxonomy" id="558537"/>
    <lineage>
        <taxon>Bacteria</taxon>
        <taxon>Pseudomonadati</taxon>
        <taxon>Pseudomonadota</taxon>
        <taxon>Betaproteobacteria</taxon>
        <taxon>Burkholderiales</taxon>
        <taxon>Comamonadaceae</taxon>
        <taxon>Delftia</taxon>
    </lineage>
</organism>
<reference evidence="3 6" key="2">
    <citation type="submission" date="2020-12" db="EMBL/GenBank/DDBJ databases">
        <title>FDA dAtabase for Regulatory Grade micrObial Sequences (FDA-ARGOS): Supporting development and validation of Infectious Disease Dx tests.</title>
        <authorList>
            <person name="Sproer C."/>
            <person name="Gronow S."/>
            <person name="Severitt S."/>
            <person name="Schroder I."/>
            <person name="Tallon L."/>
            <person name="Sadzewicz L."/>
            <person name="Zhao X."/>
            <person name="Boylan J."/>
            <person name="Ott S."/>
            <person name="Bowen H."/>
            <person name="Vavikolanu K."/>
            <person name="Mehta A."/>
            <person name="Aluvathingal J."/>
            <person name="Nadendla S."/>
            <person name="Lowell S."/>
            <person name="Myers T."/>
            <person name="Yan Y."/>
            <person name="Sichtig H."/>
        </authorList>
    </citation>
    <scope>NUCLEOTIDE SEQUENCE [LARGE SCALE GENOMIC DNA]</scope>
    <source>
        <strain evidence="3 6">FDAARGOS_890</strain>
    </source>
</reference>
<evidence type="ECO:0000313" key="3">
    <source>
        <dbReference type="EMBL" id="QPS82175.1"/>
    </source>
</evidence>
<feature type="coiled-coil region" evidence="1">
    <location>
        <begin position="48"/>
        <end position="75"/>
    </location>
</feature>
<evidence type="ECO:0000313" key="4">
    <source>
        <dbReference type="EMBL" id="SDY38256.1"/>
    </source>
</evidence>
<feature type="transmembrane region" description="Helical" evidence="2">
    <location>
        <begin position="21"/>
        <end position="39"/>
    </location>
</feature>
<protein>
    <submittedName>
        <fullName evidence="4">Uncharacterized protein</fullName>
    </submittedName>
</protein>
<proteinExistence type="predicted"/>
<name>A0A1H3JE99_9BURK</name>
<evidence type="ECO:0000256" key="1">
    <source>
        <dbReference type="SAM" id="Coils"/>
    </source>
</evidence>
<keyword evidence="2" id="KW-0472">Membrane</keyword>
<keyword evidence="1" id="KW-0175">Coiled coil</keyword>
<dbReference type="AlphaFoldDB" id="A0A1H3JE99"/>
<evidence type="ECO:0000313" key="6">
    <source>
        <dbReference type="Proteomes" id="UP000595064"/>
    </source>
</evidence>
<keyword evidence="2" id="KW-1133">Transmembrane helix</keyword>
<accession>A0A1H3JE99</accession>
<evidence type="ECO:0000313" key="5">
    <source>
        <dbReference type="Proteomes" id="UP000183417"/>
    </source>
</evidence>
<keyword evidence="2" id="KW-0812">Transmembrane</keyword>
<evidence type="ECO:0000256" key="2">
    <source>
        <dbReference type="SAM" id="Phobius"/>
    </source>
</evidence>
<dbReference type="Proteomes" id="UP000595064">
    <property type="component" value="Chromosome"/>
</dbReference>
<keyword evidence="6" id="KW-1185">Reference proteome</keyword>
<sequence>MTIPQLPDENAGRARWLKITAAAWLLLVSILAVVNSVGLSRLSEQSQASAQDAHVQALNTRVAELEQQAAASKNQPKPVTQPDFEAARKLLDERLAQVEHTQGADAHAGDLQALQARMGDLEARMKRTAAPAAAPRRTAEPAKPKVPEPPFNVVGVELRGGERFLSVAAPKASSVLDVWLLREGDAVGAWHLLAIEARAAVFRVDGQTQRLALP</sequence>
<dbReference type="RefSeq" id="WP_004265569.1">
    <property type="nucleotide sequence ID" value="NZ_CP065748.1"/>
</dbReference>